<reference evidence="5" key="1">
    <citation type="journal article" date="2021" name="bioRxiv">
        <title>Whole Genome Assembly and Annotation of Northern Wild Rice, Zizania palustris L., Supports a Whole Genome Duplication in the Zizania Genus.</title>
        <authorList>
            <person name="Haas M."/>
            <person name="Kono T."/>
            <person name="Macchietto M."/>
            <person name="Millas R."/>
            <person name="McGilp L."/>
            <person name="Shao M."/>
            <person name="Duquette J."/>
            <person name="Hirsch C.N."/>
            <person name="Kimball J."/>
        </authorList>
    </citation>
    <scope>NUCLEOTIDE SEQUENCE</scope>
    <source>
        <tissue evidence="5">Fresh leaf tissue</tissue>
    </source>
</reference>
<dbReference type="Proteomes" id="UP000729402">
    <property type="component" value="Unassembled WGS sequence"/>
</dbReference>
<dbReference type="GO" id="GO:0016705">
    <property type="term" value="F:oxidoreductase activity, acting on paired donors, with incorporation or reduction of molecular oxygen"/>
    <property type="evidence" value="ECO:0007669"/>
    <property type="project" value="InterPro"/>
</dbReference>
<proteinExistence type="inferred from homology"/>
<feature type="chain" id="PRO_5035161160" evidence="4">
    <location>
        <begin position="27"/>
        <end position="242"/>
    </location>
</feature>
<comment type="caution">
    <text evidence="5">The sequence shown here is derived from an EMBL/GenBank/DDBJ whole genome shotgun (WGS) entry which is preliminary data.</text>
</comment>
<dbReference type="EMBL" id="JAAALK010000283">
    <property type="protein sequence ID" value="KAG8070066.1"/>
    <property type="molecule type" value="Genomic_DNA"/>
</dbReference>
<dbReference type="OrthoDB" id="693165at2759"/>
<keyword evidence="2" id="KW-0479">Metal-binding</keyword>
<accession>A0A8J5VSI5</accession>
<name>A0A8J5VSI5_ZIZPA</name>
<dbReference type="GO" id="GO:0004497">
    <property type="term" value="F:monooxygenase activity"/>
    <property type="evidence" value="ECO:0007669"/>
    <property type="project" value="InterPro"/>
</dbReference>
<keyword evidence="4" id="KW-0732">Signal</keyword>
<sequence>MASDMCLVLALLLILVVLFKVKKKTASGDDACQLRLPPGPWQLPVIGNLHQLLMGGPLVYRTMTDLARVLDAPLMSLRIGEIPVVVASSADAAREILKTHDVRFATRPWTSTVRMMMANGTGLVFTPNDALWRQLRKVAMVELLGARRVQSFRRIREEEAGRLVAAVAAVQVQPGQAVNISERIAVHITDSVVRTIIGDRPFEMREEFLEALAEGIKISSGFGLGDLFPSSRLARLVGGSTR</sequence>
<gene>
    <name evidence="5" type="ORF">GUJ93_ZPchr0006g43337</name>
</gene>
<evidence type="ECO:0000256" key="3">
    <source>
        <dbReference type="ARBA" id="ARBA00023004"/>
    </source>
</evidence>
<evidence type="ECO:0000256" key="2">
    <source>
        <dbReference type="ARBA" id="ARBA00022723"/>
    </source>
</evidence>
<reference evidence="5" key="2">
    <citation type="submission" date="2021-02" db="EMBL/GenBank/DDBJ databases">
        <authorList>
            <person name="Kimball J.A."/>
            <person name="Haas M.W."/>
            <person name="Macchietto M."/>
            <person name="Kono T."/>
            <person name="Duquette J."/>
            <person name="Shao M."/>
        </authorList>
    </citation>
    <scope>NUCLEOTIDE SEQUENCE</scope>
    <source>
        <tissue evidence="5">Fresh leaf tissue</tissue>
    </source>
</reference>
<dbReference type="Pfam" id="PF00067">
    <property type="entry name" value="p450"/>
    <property type="match status" value="1"/>
</dbReference>
<comment type="similarity">
    <text evidence="1">Belongs to the cytochrome P450 family.</text>
</comment>
<dbReference type="GO" id="GO:0020037">
    <property type="term" value="F:heme binding"/>
    <property type="evidence" value="ECO:0007669"/>
    <property type="project" value="InterPro"/>
</dbReference>
<organism evidence="5 6">
    <name type="scientific">Zizania palustris</name>
    <name type="common">Northern wild rice</name>
    <dbReference type="NCBI Taxonomy" id="103762"/>
    <lineage>
        <taxon>Eukaryota</taxon>
        <taxon>Viridiplantae</taxon>
        <taxon>Streptophyta</taxon>
        <taxon>Embryophyta</taxon>
        <taxon>Tracheophyta</taxon>
        <taxon>Spermatophyta</taxon>
        <taxon>Magnoliopsida</taxon>
        <taxon>Liliopsida</taxon>
        <taxon>Poales</taxon>
        <taxon>Poaceae</taxon>
        <taxon>BOP clade</taxon>
        <taxon>Oryzoideae</taxon>
        <taxon>Oryzeae</taxon>
        <taxon>Zizaniinae</taxon>
        <taxon>Zizania</taxon>
    </lineage>
</organism>
<evidence type="ECO:0000313" key="5">
    <source>
        <dbReference type="EMBL" id="KAG8070066.1"/>
    </source>
</evidence>
<evidence type="ECO:0000256" key="1">
    <source>
        <dbReference type="ARBA" id="ARBA00010617"/>
    </source>
</evidence>
<evidence type="ECO:0000256" key="4">
    <source>
        <dbReference type="SAM" id="SignalP"/>
    </source>
</evidence>
<dbReference type="AlphaFoldDB" id="A0A8J5VSI5"/>
<protein>
    <submittedName>
        <fullName evidence="5">Uncharacterized protein</fullName>
    </submittedName>
</protein>
<dbReference type="GO" id="GO:0005506">
    <property type="term" value="F:iron ion binding"/>
    <property type="evidence" value="ECO:0007669"/>
    <property type="project" value="InterPro"/>
</dbReference>
<keyword evidence="6" id="KW-1185">Reference proteome</keyword>
<feature type="signal peptide" evidence="4">
    <location>
        <begin position="1"/>
        <end position="26"/>
    </location>
</feature>
<evidence type="ECO:0000313" key="6">
    <source>
        <dbReference type="Proteomes" id="UP000729402"/>
    </source>
</evidence>
<dbReference type="PANTHER" id="PTHR47955:SF21">
    <property type="entry name" value="OS06G0642300 PROTEIN"/>
    <property type="match status" value="1"/>
</dbReference>
<dbReference type="PANTHER" id="PTHR47955">
    <property type="entry name" value="CYTOCHROME P450 FAMILY 71 PROTEIN"/>
    <property type="match status" value="1"/>
</dbReference>
<keyword evidence="3" id="KW-0408">Iron</keyword>
<dbReference type="InterPro" id="IPR001128">
    <property type="entry name" value="Cyt_P450"/>
</dbReference>